<dbReference type="InterPro" id="IPR036465">
    <property type="entry name" value="vWFA_dom_sf"/>
</dbReference>
<protein>
    <submittedName>
        <fullName evidence="3">N-terminal double-transmembrane domain-containing protein</fullName>
    </submittedName>
</protein>
<dbReference type="OrthoDB" id="9780136at2"/>
<evidence type="ECO:0000256" key="1">
    <source>
        <dbReference type="SAM" id="Phobius"/>
    </source>
</evidence>
<proteinExistence type="predicted"/>
<feature type="domain" description="VWFA" evidence="2">
    <location>
        <begin position="89"/>
        <end position="330"/>
    </location>
</feature>
<dbReference type="InterPro" id="IPR011933">
    <property type="entry name" value="Double_TM_dom"/>
</dbReference>
<keyword evidence="1" id="KW-0472">Membrane</keyword>
<organism evidence="3 4">
    <name type="scientific">Acetivibrio clariflavus (strain DSM 19732 / NBRC 101661 / EBR45)</name>
    <name type="common">Clostridium clariflavum</name>
    <dbReference type="NCBI Taxonomy" id="720554"/>
    <lineage>
        <taxon>Bacteria</taxon>
        <taxon>Bacillati</taxon>
        <taxon>Bacillota</taxon>
        <taxon>Clostridia</taxon>
        <taxon>Eubacteriales</taxon>
        <taxon>Oscillospiraceae</taxon>
        <taxon>Acetivibrio</taxon>
    </lineage>
</organism>
<sequence length="606" mass="67809">MTFYAPWAFLGLITVPIIIILYLLKQKHMDYTVSSLFLWEEVLKDLEANAPWQKLKKNLLMILQIIAALLLVFALARPFLNALGNDVPHVIVVIDTSLSMKATDVGESRIEEAKNRASRLINNLKPGTAVTLINMGKNVSIEENLSSDRARLLDKLSKLKASNSASDIEEAESLISSIVKQNPQTRVVVFGDSPINIPDVDVEFSKVSNNGDNFAVTMMSHTKTEKGITVLSRISNYTTRDAIVPVSLYVDKNVFDAKNVDIKKGETVNVYWNGISPDTSLIETRIDVEDSLAMDNRAWNAVNDTKENKVLLVTEGNVFIEKVAGLYNGIELYKTGYESSDEWKGYDLYIFDGFLPKKLPDDGNIMVFNPNENDLFDIIDSIEYPAIKGMDENIFRYVEGFDFSIGKTKTLKVPEWGREILDIDGGCAAFSGIYDNRRIIVFGFDVHNTDLPLTPAFPIIMANSFDWLLPEFVNNAQNVYAGEGIEFNIGLNTQEAFVVTPSGEKIQIAPPFPVKIFEKTDEPGLYTLVQKSIEGEQKFYFTVNVPSQSESNLAQIENVENGGGNPQSQAEDEQKPVKTGMNLQPIILWLIVIVLLIEWWVYTNGV</sequence>
<dbReference type="SUPFAM" id="SSF53300">
    <property type="entry name" value="vWA-like"/>
    <property type="match status" value="1"/>
</dbReference>
<dbReference type="Gene3D" id="3.40.50.410">
    <property type="entry name" value="von Willebrand factor, type A domain"/>
    <property type="match status" value="1"/>
</dbReference>
<evidence type="ECO:0000313" key="3">
    <source>
        <dbReference type="EMBL" id="AEV67174.1"/>
    </source>
</evidence>
<feature type="transmembrane region" description="Helical" evidence="1">
    <location>
        <begin position="59"/>
        <end position="80"/>
    </location>
</feature>
<dbReference type="EMBL" id="CP003065">
    <property type="protein sequence ID" value="AEV67174.1"/>
    <property type="molecule type" value="Genomic_DNA"/>
</dbReference>
<gene>
    <name evidence="3" type="ordered locus">Clocl_0446</name>
</gene>
<dbReference type="KEGG" id="ccl:Clocl_0446"/>
<dbReference type="Pfam" id="PF07584">
    <property type="entry name" value="BatA"/>
    <property type="match status" value="1"/>
</dbReference>
<keyword evidence="1 3" id="KW-0812">Transmembrane</keyword>
<keyword evidence="4" id="KW-1185">Reference proteome</keyword>
<evidence type="ECO:0000259" key="2">
    <source>
        <dbReference type="PROSITE" id="PS50234"/>
    </source>
</evidence>
<dbReference type="PROSITE" id="PS50234">
    <property type="entry name" value="VWFA"/>
    <property type="match status" value="1"/>
</dbReference>
<dbReference type="Pfam" id="PF13519">
    <property type="entry name" value="VWA_2"/>
    <property type="match status" value="1"/>
</dbReference>
<feature type="transmembrane region" description="Helical" evidence="1">
    <location>
        <begin position="6"/>
        <end position="24"/>
    </location>
</feature>
<reference evidence="4" key="1">
    <citation type="submission" date="2011-12" db="EMBL/GenBank/DDBJ databases">
        <title>Complete sequence of Clostridium clariflavum DSM 19732.</title>
        <authorList>
            <consortium name="US DOE Joint Genome Institute"/>
            <person name="Lucas S."/>
            <person name="Han J."/>
            <person name="Lapidus A."/>
            <person name="Cheng J.-F."/>
            <person name="Goodwin L."/>
            <person name="Pitluck S."/>
            <person name="Peters L."/>
            <person name="Teshima H."/>
            <person name="Detter J.C."/>
            <person name="Han C."/>
            <person name="Tapia R."/>
            <person name="Land M."/>
            <person name="Hauser L."/>
            <person name="Kyrpides N."/>
            <person name="Ivanova N."/>
            <person name="Pagani I."/>
            <person name="Kitzmiller T."/>
            <person name="Lynd L."/>
            <person name="Izquierdo J."/>
            <person name="Woyke T."/>
        </authorList>
    </citation>
    <scope>NUCLEOTIDE SEQUENCE [LARGE SCALE GENOMIC DNA]</scope>
    <source>
        <strain evidence="4">DSM 19732 / NBRC 101661 / EBR45</strain>
    </source>
</reference>
<evidence type="ECO:0000313" key="4">
    <source>
        <dbReference type="Proteomes" id="UP000005435"/>
    </source>
</evidence>
<dbReference type="Proteomes" id="UP000005435">
    <property type="component" value="Chromosome"/>
</dbReference>
<dbReference type="PANTHER" id="PTHR37464:SF1">
    <property type="entry name" value="BLL2463 PROTEIN"/>
    <property type="match status" value="1"/>
</dbReference>
<dbReference type="STRING" id="720554.Clocl_0446"/>
<dbReference type="CDD" id="cd00198">
    <property type="entry name" value="vWFA"/>
    <property type="match status" value="1"/>
</dbReference>
<dbReference type="InterPro" id="IPR002035">
    <property type="entry name" value="VWF_A"/>
</dbReference>
<reference evidence="3 4" key="2">
    <citation type="journal article" date="2012" name="Stand. Genomic Sci.">
        <title>Complete Genome Sequence of Clostridium clariflavum DSM 19732.</title>
        <authorList>
            <person name="Izquierdo J.A."/>
            <person name="Goodwin L."/>
            <person name="Davenport K.W."/>
            <person name="Teshima H."/>
            <person name="Bruce D."/>
            <person name="Detter C."/>
            <person name="Tapia R."/>
            <person name="Han S."/>
            <person name="Land M."/>
            <person name="Hauser L."/>
            <person name="Jeffries C.D."/>
            <person name="Han J."/>
            <person name="Pitluck S."/>
            <person name="Nolan M."/>
            <person name="Chen A."/>
            <person name="Huntemann M."/>
            <person name="Mavromatis K."/>
            <person name="Mikhailova N."/>
            <person name="Liolios K."/>
            <person name="Woyke T."/>
            <person name="Lynd L.R."/>
        </authorList>
    </citation>
    <scope>NUCLEOTIDE SEQUENCE [LARGE SCALE GENOMIC DNA]</scope>
    <source>
        <strain evidence="4">DSM 19732 / NBRC 101661 / EBR45</strain>
    </source>
</reference>
<dbReference type="eggNOG" id="COG2304">
    <property type="taxonomic scope" value="Bacteria"/>
</dbReference>
<dbReference type="InterPro" id="IPR024163">
    <property type="entry name" value="Aerotolerance_reg_N"/>
</dbReference>
<feature type="transmembrane region" description="Helical" evidence="1">
    <location>
        <begin position="583"/>
        <end position="602"/>
    </location>
</feature>
<accession>G8LSB3</accession>
<keyword evidence="1" id="KW-1133">Transmembrane helix</keyword>
<dbReference type="PANTHER" id="PTHR37464">
    <property type="entry name" value="BLL2463 PROTEIN"/>
    <property type="match status" value="1"/>
</dbReference>
<dbReference type="HOGENOM" id="CLU_026368_1_0_9"/>
<dbReference type="RefSeq" id="WP_014253806.1">
    <property type="nucleotide sequence ID" value="NC_016627.1"/>
</dbReference>
<dbReference type="AlphaFoldDB" id="G8LSB3"/>
<name>G8LSB3_ACECE</name>
<dbReference type="NCBIfam" id="TIGR02226">
    <property type="entry name" value="two_anch"/>
    <property type="match status" value="1"/>
</dbReference>